<dbReference type="PROSITE" id="PS00455">
    <property type="entry name" value="AMP_BINDING"/>
    <property type="match status" value="1"/>
</dbReference>
<evidence type="ECO:0000256" key="2">
    <source>
        <dbReference type="ARBA" id="ARBA00022598"/>
    </source>
</evidence>
<comment type="similarity">
    <text evidence="1">Belongs to the ATP-dependent AMP-binding enzyme family.</text>
</comment>
<dbReference type="PANTHER" id="PTHR43201">
    <property type="entry name" value="ACYL-COA SYNTHETASE"/>
    <property type="match status" value="1"/>
</dbReference>
<dbReference type="OrthoDB" id="9803968at2"/>
<dbReference type="InterPro" id="IPR042099">
    <property type="entry name" value="ANL_N_sf"/>
</dbReference>
<evidence type="ECO:0000313" key="5">
    <source>
        <dbReference type="EMBL" id="TQN46821.1"/>
    </source>
</evidence>
<dbReference type="GO" id="GO:0031956">
    <property type="term" value="F:medium-chain fatty acid-CoA ligase activity"/>
    <property type="evidence" value="ECO:0007669"/>
    <property type="project" value="TreeGrafter"/>
</dbReference>
<dbReference type="RefSeq" id="WP_141823560.1">
    <property type="nucleotide sequence ID" value="NZ_BAAAQC010000012.1"/>
</dbReference>
<dbReference type="EMBL" id="VFQF01000002">
    <property type="protein sequence ID" value="TQN46821.1"/>
    <property type="molecule type" value="Genomic_DNA"/>
</dbReference>
<evidence type="ECO:0000259" key="4">
    <source>
        <dbReference type="Pfam" id="PF13193"/>
    </source>
</evidence>
<dbReference type="Pfam" id="PF13193">
    <property type="entry name" value="AMP-binding_C"/>
    <property type="match status" value="1"/>
</dbReference>
<dbReference type="InterPro" id="IPR025110">
    <property type="entry name" value="AMP-bd_C"/>
</dbReference>
<protein>
    <submittedName>
        <fullName evidence="5">Fatty-acyl-CoA synthase</fullName>
    </submittedName>
</protein>
<organism evidence="5 6">
    <name type="scientific">Humibacillus xanthopallidus</name>
    <dbReference type="NCBI Taxonomy" id="412689"/>
    <lineage>
        <taxon>Bacteria</taxon>
        <taxon>Bacillati</taxon>
        <taxon>Actinomycetota</taxon>
        <taxon>Actinomycetes</taxon>
        <taxon>Micrococcales</taxon>
        <taxon>Intrasporangiaceae</taxon>
        <taxon>Humibacillus</taxon>
    </lineage>
</organism>
<accession>A0A543PRX3</accession>
<dbReference type="Gene3D" id="3.30.300.30">
    <property type="match status" value="1"/>
</dbReference>
<sequence>MALTALMAPPWALDVVTAMGRAGDAVAFRQPSGSGGLDGATVRTHAESRARAARLAHALVAHGIRPGDRVALVVESTADAVEAYLALGLAGATAVQVNDRLQVAEIAEVLDAASPRAVVHTAGHAGRLEDLLAGGGVEVVSLGGRLGCTTLDADDAARHGVSAPPEVTVDPRAAAIVGFTSGTTGRPKGVVHSQANLARIVRHMPVHDGLRWGSRCAFTGTLAFAAGIWGVVLPHLWVGGELSFMAGLPPDEWVRRMVAERTNFTYAPTPLMGALAAEVRRRPEVLDHLDGVLHSGSIAPRESVVDLVSAIGHRYVETYGMTETGAPVTATVPDDWRPGSTADDPFASAGRAVSIARLEIHGPDGQRLGPGEVGEVVVESDTLFDGYLDAPELTAEAVRDGRLHTGDLGSLDAAGHLYVRGRSKEMIVTGGMNVYPAEVERVMAQAHGVAEVAVFGLPDERWGETVAAAVVARPGADLDVEALREHVRERMAGYKKPTRIHVVDELPRNASLKVRKDVLQRRFGGAP</sequence>
<dbReference type="Gene3D" id="3.40.50.12780">
    <property type="entry name" value="N-terminal domain of ligase-like"/>
    <property type="match status" value="1"/>
</dbReference>
<name>A0A543PRX3_9MICO</name>
<dbReference type="SUPFAM" id="SSF56801">
    <property type="entry name" value="Acetyl-CoA synthetase-like"/>
    <property type="match status" value="1"/>
</dbReference>
<feature type="domain" description="AMP-binding enzyme C-terminal" evidence="4">
    <location>
        <begin position="438"/>
        <end position="513"/>
    </location>
</feature>
<gene>
    <name evidence="5" type="ORF">FHX52_3551</name>
</gene>
<comment type="caution">
    <text evidence="5">The sequence shown here is derived from an EMBL/GenBank/DDBJ whole genome shotgun (WGS) entry which is preliminary data.</text>
</comment>
<reference evidence="5 6" key="1">
    <citation type="submission" date="2019-06" db="EMBL/GenBank/DDBJ databases">
        <title>Sequencing the genomes of 1000 actinobacteria strains.</title>
        <authorList>
            <person name="Klenk H.-P."/>
        </authorList>
    </citation>
    <scope>NUCLEOTIDE SEQUENCE [LARGE SCALE GENOMIC DNA]</scope>
    <source>
        <strain evidence="5 6">DSM 21776</strain>
    </source>
</reference>
<dbReference type="InterPro" id="IPR000873">
    <property type="entry name" value="AMP-dep_synth/lig_dom"/>
</dbReference>
<dbReference type="InterPro" id="IPR045851">
    <property type="entry name" value="AMP-bd_C_sf"/>
</dbReference>
<evidence type="ECO:0000313" key="6">
    <source>
        <dbReference type="Proteomes" id="UP000320085"/>
    </source>
</evidence>
<evidence type="ECO:0000256" key="1">
    <source>
        <dbReference type="ARBA" id="ARBA00006432"/>
    </source>
</evidence>
<dbReference type="InterPro" id="IPR020845">
    <property type="entry name" value="AMP-binding_CS"/>
</dbReference>
<proteinExistence type="inferred from homology"/>
<dbReference type="Proteomes" id="UP000320085">
    <property type="component" value="Unassembled WGS sequence"/>
</dbReference>
<dbReference type="Pfam" id="PF00501">
    <property type="entry name" value="AMP-binding"/>
    <property type="match status" value="1"/>
</dbReference>
<dbReference type="AlphaFoldDB" id="A0A543PRX3"/>
<evidence type="ECO:0000259" key="3">
    <source>
        <dbReference type="Pfam" id="PF00501"/>
    </source>
</evidence>
<keyword evidence="2" id="KW-0436">Ligase</keyword>
<dbReference type="PANTHER" id="PTHR43201:SF5">
    <property type="entry name" value="MEDIUM-CHAIN ACYL-COA LIGASE ACSF2, MITOCHONDRIAL"/>
    <property type="match status" value="1"/>
</dbReference>
<dbReference type="GO" id="GO:0006631">
    <property type="term" value="P:fatty acid metabolic process"/>
    <property type="evidence" value="ECO:0007669"/>
    <property type="project" value="TreeGrafter"/>
</dbReference>
<feature type="domain" description="AMP-dependent synthetase/ligase" evidence="3">
    <location>
        <begin position="22"/>
        <end position="388"/>
    </location>
</feature>